<dbReference type="SUPFAM" id="SSF56112">
    <property type="entry name" value="Protein kinase-like (PK-like)"/>
    <property type="match status" value="1"/>
</dbReference>
<dbReference type="AlphaFoldDB" id="A0A9X1IQU7"/>
<gene>
    <name evidence="2" type="ORF">KK488_08070</name>
</gene>
<dbReference type="Proteomes" id="UP001138757">
    <property type="component" value="Unassembled WGS sequence"/>
</dbReference>
<dbReference type="RefSeq" id="WP_214622661.1">
    <property type="nucleotide sequence ID" value="NZ_JAHGAW010000005.1"/>
</dbReference>
<dbReference type="PANTHER" id="PTHR21310:SF15">
    <property type="entry name" value="AMINOGLYCOSIDE PHOSPHOTRANSFERASE DOMAIN-CONTAINING PROTEIN"/>
    <property type="match status" value="1"/>
</dbReference>
<reference evidence="2" key="1">
    <citation type="submission" date="2021-05" db="EMBL/GenBank/DDBJ databases">
        <title>Genome of Sphingobium sp. strain.</title>
        <authorList>
            <person name="Fan R."/>
        </authorList>
    </citation>
    <scope>NUCLEOTIDE SEQUENCE</scope>
    <source>
        <strain evidence="2">H33</strain>
    </source>
</reference>
<dbReference type="EMBL" id="JAHGAW010000005">
    <property type="protein sequence ID" value="MBT2186901.1"/>
    <property type="molecule type" value="Genomic_DNA"/>
</dbReference>
<dbReference type="PANTHER" id="PTHR21310">
    <property type="entry name" value="AMINOGLYCOSIDE PHOSPHOTRANSFERASE-RELATED-RELATED"/>
    <property type="match status" value="1"/>
</dbReference>
<accession>A0A9X1IQU7</accession>
<sequence length="348" mass="37990">MSMISESQILDMVQRARPRAQPVGITPLTGSSTAVAYRIDLDSGETLALKTYAAEPRWRPAKERLVMDWIAGKALPVPVQACLLLDDDRTDFSSSAALLTWLPGAPLKDFRGDPSLPQAYRQTGALLRQVHGIAMPHYGHVFANGVDEPHPDNESYMAATFDNAFRRYRNRDGDPDLGRRIERAVCERRALMAESGGAVLCHDDIHPGNLIGDRDAQGTIHLTGLIDWGNARCADPLFDLAKALFCCTHDDPVSPVPIREGYGPIDHSDPDGALWLYTLHHRVSMWAFLPDGNPGRAGLIADLHAMLGEAAARAGTAKSRVYPHRKSPVENALQCVSSPLIGSPPWGL</sequence>
<keyword evidence="3" id="KW-1185">Reference proteome</keyword>
<name>A0A9X1IQU7_9SPHN</name>
<protein>
    <submittedName>
        <fullName evidence="2">Phosphotransferase</fullName>
    </submittedName>
</protein>
<comment type="caution">
    <text evidence="2">The sequence shown here is derived from an EMBL/GenBank/DDBJ whole genome shotgun (WGS) entry which is preliminary data.</text>
</comment>
<evidence type="ECO:0000259" key="1">
    <source>
        <dbReference type="Pfam" id="PF01636"/>
    </source>
</evidence>
<dbReference type="Pfam" id="PF01636">
    <property type="entry name" value="APH"/>
    <property type="match status" value="1"/>
</dbReference>
<organism evidence="2 3">
    <name type="scientific">Sphingobium nicotianae</name>
    <dbReference type="NCBI Taxonomy" id="2782607"/>
    <lineage>
        <taxon>Bacteria</taxon>
        <taxon>Pseudomonadati</taxon>
        <taxon>Pseudomonadota</taxon>
        <taxon>Alphaproteobacteria</taxon>
        <taxon>Sphingomonadales</taxon>
        <taxon>Sphingomonadaceae</taxon>
        <taxon>Sphingobium</taxon>
    </lineage>
</organism>
<evidence type="ECO:0000313" key="2">
    <source>
        <dbReference type="EMBL" id="MBT2186901.1"/>
    </source>
</evidence>
<dbReference type="InterPro" id="IPR011009">
    <property type="entry name" value="Kinase-like_dom_sf"/>
</dbReference>
<evidence type="ECO:0000313" key="3">
    <source>
        <dbReference type="Proteomes" id="UP001138757"/>
    </source>
</evidence>
<dbReference type="Gene3D" id="3.90.1200.10">
    <property type="match status" value="1"/>
</dbReference>
<dbReference type="InterPro" id="IPR051678">
    <property type="entry name" value="AGP_Transferase"/>
</dbReference>
<dbReference type="InterPro" id="IPR002575">
    <property type="entry name" value="Aminoglycoside_PTrfase"/>
</dbReference>
<proteinExistence type="predicted"/>
<feature type="domain" description="Aminoglycoside phosphotransferase" evidence="1">
    <location>
        <begin position="25"/>
        <end position="263"/>
    </location>
</feature>